<dbReference type="InterPro" id="IPR001387">
    <property type="entry name" value="Cro/C1-type_HTH"/>
</dbReference>
<reference evidence="3 4" key="1">
    <citation type="submission" date="2023-07" db="EMBL/GenBank/DDBJ databases">
        <title>Genomic Encyclopedia of Type Strains, Phase IV (KMG-IV): sequencing the most valuable type-strain genomes for metagenomic binning, comparative biology and taxonomic classification.</title>
        <authorList>
            <person name="Goeker M."/>
        </authorList>
    </citation>
    <scope>NUCLEOTIDE SEQUENCE [LARGE SCALE GENOMIC DNA]</scope>
    <source>
        <strain evidence="3 4">DSM 1112</strain>
    </source>
</reference>
<sequence length="222" mass="24179">MTEKNARPTGRDSALGNRLRVRRKQQKLTMQEVADQAGFSVGFISQIERGITVPSLVSLIAVCRALDLDVGSVFEKTRSAEPVTRRDARTIFGLGAMTGQDVTYERLSAAFPGNILRSTLIHEPPGYRSEPMTHEGEEIFYIIDGALSLELDGERVILEAGDTAHFPSTRVHATWNHTGSTTTVFHTCTMDVFGDGELSGVADSSLVVTRGTGRSKPESPRS</sequence>
<keyword evidence="1" id="KW-0238">DNA-binding</keyword>
<dbReference type="SMART" id="SM00530">
    <property type="entry name" value="HTH_XRE"/>
    <property type="match status" value="1"/>
</dbReference>
<dbReference type="PROSITE" id="PS50943">
    <property type="entry name" value="HTH_CROC1"/>
    <property type="match status" value="1"/>
</dbReference>
<organism evidence="3 4">
    <name type="scientific">Pararhizobium capsulatum DSM 1112</name>
    <dbReference type="NCBI Taxonomy" id="1121113"/>
    <lineage>
        <taxon>Bacteria</taxon>
        <taxon>Pseudomonadati</taxon>
        <taxon>Pseudomonadota</taxon>
        <taxon>Alphaproteobacteria</taxon>
        <taxon>Hyphomicrobiales</taxon>
        <taxon>Rhizobiaceae</taxon>
        <taxon>Rhizobium/Agrobacterium group</taxon>
        <taxon>Pararhizobium</taxon>
    </lineage>
</organism>
<protein>
    <submittedName>
        <fullName evidence="3">Transcriptional regulator with XRE-family HTH domain</fullName>
    </submittedName>
</protein>
<dbReference type="Gene3D" id="1.10.260.40">
    <property type="entry name" value="lambda repressor-like DNA-binding domains"/>
    <property type="match status" value="1"/>
</dbReference>
<dbReference type="InterPro" id="IPR013096">
    <property type="entry name" value="Cupin_2"/>
</dbReference>
<name>A0ABU0BW57_9HYPH</name>
<dbReference type="InterPro" id="IPR010982">
    <property type="entry name" value="Lambda_DNA-bd_dom_sf"/>
</dbReference>
<dbReference type="Gene3D" id="2.60.120.10">
    <property type="entry name" value="Jelly Rolls"/>
    <property type="match status" value="1"/>
</dbReference>
<evidence type="ECO:0000313" key="3">
    <source>
        <dbReference type="EMBL" id="MDQ0322497.1"/>
    </source>
</evidence>
<dbReference type="SUPFAM" id="SSF47413">
    <property type="entry name" value="lambda repressor-like DNA-binding domains"/>
    <property type="match status" value="1"/>
</dbReference>
<dbReference type="PANTHER" id="PTHR46797:SF25">
    <property type="entry name" value="TRANSCRIPTIONAL REGULATOR"/>
    <property type="match status" value="1"/>
</dbReference>
<evidence type="ECO:0000259" key="2">
    <source>
        <dbReference type="PROSITE" id="PS50943"/>
    </source>
</evidence>
<dbReference type="PANTHER" id="PTHR46797">
    <property type="entry name" value="HTH-TYPE TRANSCRIPTIONAL REGULATOR"/>
    <property type="match status" value="1"/>
</dbReference>
<evidence type="ECO:0000256" key="1">
    <source>
        <dbReference type="ARBA" id="ARBA00023125"/>
    </source>
</evidence>
<dbReference type="EMBL" id="JAUSVF010000002">
    <property type="protein sequence ID" value="MDQ0322497.1"/>
    <property type="molecule type" value="Genomic_DNA"/>
</dbReference>
<dbReference type="RefSeq" id="WP_307234164.1">
    <property type="nucleotide sequence ID" value="NZ_JAUSVF010000002.1"/>
</dbReference>
<dbReference type="InterPro" id="IPR050807">
    <property type="entry name" value="TransReg_Diox_bact_type"/>
</dbReference>
<accession>A0ABU0BW57</accession>
<evidence type="ECO:0000313" key="4">
    <source>
        <dbReference type="Proteomes" id="UP001230207"/>
    </source>
</evidence>
<dbReference type="CDD" id="cd00093">
    <property type="entry name" value="HTH_XRE"/>
    <property type="match status" value="1"/>
</dbReference>
<dbReference type="Pfam" id="PF01381">
    <property type="entry name" value="HTH_3"/>
    <property type="match status" value="1"/>
</dbReference>
<proteinExistence type="predicted"/>
<keyword evidence="4" id="KW-1185">Reference proteome</keyword>
<feature type="domain" description="HTH cro/C1-type" evidence="2">
    <location>
        <begin position="19"/>
        <end position="73"/>
    </location>
</feature>
<comment type="caution">
    <text evidence="3">The sequence shown here is derived from an EMBL/GenBank/DDBJ whole genome shotgun (WGS) entry which is preliminary data.</text>
</comment>
<dbReference type="Pfam" id="PF07883">
    <property type="entry name" value="Cupin_2"/>
    <property type="match status" value="1"/>
</dbReference>
<dbReference type="SUPFAM" id="SSF51182">
    <property type="entry name" value="RmlC-like cupins"/>
    <property type="match status" value="1"/>
</dbReference>
<dbReference type="CDD" id="cd02209">
    <property type="entry name" value="cupin_XRE_C"/>
    <property type="match status" value="1"/>
</dbReference>
<dbReference type="InterPro" id="IPR014710">
    <property type="entry name" value="RmlC-like_jellyroll"/>
</dbReference>
<dbReference type="InterPro" id="IPR011051">
    <property type="entry name" value="RmlC_Cupin_sf"/>
</dbReference>
<gene>
    <name evidence="3" type="ORF">QO002_004703</name>
</gene>
<dbReference type="Proteomes" id="UP001230207">
    <property type="component" value="Unassembled WGS sequence"/>
</dbReference>